<comment type="caution">
    <text evidence="16">The sequence shown here is derived from an EMBL/GenBank/DDBJ whole genome shotgun (WGS) entry which is preliminary data.</text>
</comment>
<dbReference type="PROSITE" id="PS50192">
    <property type="entry name" value="T_SNARE"/>
    <property type="match status" value="1"/>
</dbReference>
<evidence type="ECO:0000259" key="15">
    <source>
        <dbReference type="PROSITE" id="PS50885"/>
    </source>
</evidence>
<keyword evidence="5" id="KW-0997">Cell inner membrane</keyword>
<dbReference type="CDD" id="cd11386">
    <property type="entry name" value="MCP_signal"/>
    <property type="match status" value="1"/>
</dbReference>
<evidence type="ECO:0000256" key="6">
    <source>
        <dbReference type="ARBA" id="ARBA00022692"/>
    </source>
</evidence>
<dbReference type="CDD" id="cd12912">
    <property type="entry name" value="PDC2_MCP_like"/>
    <property type="match status" value="1"/>
</dbReference>
<comment type="similarity">
    <text evidence="10">Belongs to the methyl-accepting chemotaxis (MCP) protein family.</text>
</comment>
<evidence type="ECO:0000256" key="8">
    <source>
        <dbReference type="ARBA" id="ARBA00023136"/>
    </source>
</evidence>
<keyword evidence="4" id="KW-0145">Chemotaxis</keyword>
<keyword evidence="6" id="KW-0812">Transmembrane</keyword>
<evidence type="ECO:0000313" key="17">
    <source>
        <dbReference type="Proteomes" id="UP000634667"/>
    </source>
</evidence>
<proteinExistence type="inferred from homology"/>
<dbReference type="CDD" id="cd06225">
    <property type="entry name" value="HAMP"/>
    <property type="match status" value="1"/>
</dbReference>
<evidence type="ECO:0000256" key="3">
    <source>
        <dbReference type="ARBA" id="ARBA00022481"/>
    </source>
</evidence>
<gene>
    <name evidence="16" type="ORF">GCM10008111_15810</name>
</gene>
<evidence type="ECO:0000256" key="9">
    <source>
        <dbReference type="ARBA" id="ARBA00023224"/>
    </source>
</evidence>
<evidence type="ECO:0000256" key="11">
    <source>
        <dbReference type="PROSITE-ProRule" id="PRU00284"/>
    </source>
</evidence>
<dbReference type="Pfam" id="PF00015">
    <property type="entry name" value="MCPsignal"/>
    <property type="match status" value="1"/>
</dbReference>
<dbReference type="InterPro" id="IPR000727">
    <property type="entry name" value="T_SNARE_dom"/>
</dbReference>
<dbReference type="RefSeq" id="WP_189482278.1">
    <property type="nucleotide sequence ID" value="NZ_BMYR01000006.1"/>
</dbReference>
<protein>
    <submittedName>
        <fullName evidence="16">Energy taxis-modulating methyl-accepting chemotaxis protein with Cache_1 sensory domain</fullName>
    </submittedName>
</protein>
<dbReference type="SMART" id="SM00283">
    <property type="entry name" value="MA"/>
    <property type="match status" value="1"/>
</dbReference>
<feature type="domain" description="T-SNARE coiled-coil homology" evidence="14">
    <location>
        <begin position="556"/>
        <end position="610"/>
    </location>
</feature>
<evidence type="ECO:0000256" key="10">
    <source>
        <dbReference type="ARBA" id="ARBA00029447"/>
    </source>
</evidence>
<feature type="domain" description="HAMP" evidence="15">
    <location>
        <begin position="302"/>
        <end position="356"/>
    </location>
</feature>
<organism evidence="16 17">
    <name type="scientific">Alishewanella tabrizica</name>
    <dbReference type="NCBI Taxonomy" id="671278"/>
    <lineage>
        <taxon>Bacteria</taxon>
        <taxon>Pseudomonadati</taxon>
        <taxon>Pseudomonadota</taxon>
        <taxon>Gammaproteobacteria</taxon>
        <taxon>Alteromonadales</taxon>
        <taxon>Alteromonadaceae</taxon>
        <taxon>Alishewanella</taxon>
    </lineage>
</organism>
<dbReference type="PROSITE" id="PS50885">
    <property type="entry name" value="HAMP"/>
    <property type="match status" value="1"/>
</dbReference>
<dbReference type="Gene3D" id="1.10.287.950">
    <property type="entry name" value="Methyl-accepting chemotaxis protein"/>
    <property type="match status" value="1"/>
</dbReference>
<dbReference type="Pfam" id="PF00672">
    <property type="entry name" value="HAMP"/>
    <property type="match status" value="1"/>
</dbReference>
<evidence type="ECO:0000313" key="16">
    <source>
        <dbReference type="EMBL" id="GGW60609.1"/>
    </source>
</evidence>
<evidence type="ECO:0000259" key="14">
    <source>
        <dbReference type="PROSITE" id="PS50192"/>
    </source>
</evidence>
<comment type="subcellular location">
    <subcellularLocation>
        <location evidence="1">Cell inner membrane</location>
        <topology evidence="1">Multi-pass membrane protein</topology>
    </subcellularLocation>
</comment>
<keyword evidence="7" id="KW-1133">Transmembrane helix</keyword>
<keyword evidence="8" id="KW-0472">Membrane</keyword>
<dbReference type="PROSITE" id="PS50111">
    <property type="entry name" value="CHEMOTAXIS_TRANSDUC_2"/>
    <property type="match status" value="1"/>
</dbReference>
<dbReference type="EMBL" id="BMYR01000006">
    <property type="protein sequence ID" value="GGW60609.1"/>
    <property type="molecule type" value="Genomic_DNA"/>
</dbReference>
<keyword evidence="17" id="KW-1185">Reference proteome</keyword>
<dbReference type="SMART" id="SM00304">
    <property type="entry name" value="HAMP"/>
    <property type="match status" value="1"/>
</dbReference>
<evidence type="ECO:0000256" key="7">
    <source>
        <dbReference type="ARBA" id="ARBA00022989"/>
    </source>
</evidence>
<keyword evidence="2" id="KW-1003">Cell membrane</keyword>
<feature type="domain" description="Methyl-accepting transducer" evidence="13">
    <location>
        <begin position="361"/>
        <end position="597"/>
    </location>
</feature>
<dbReference type="Proteomes" id="UP000634667">
    <property type="component" value="Unassembled WGS sequence"/>
</dbReference>
<name>A0ABQ2WNQ7_9ALTE</name>
<evidence type="ECO:0000256" key="1">
    <source>
        <dbReference type="ARBA" id="ARBA00004429"/>
    </source>
</evidence>
<dbReference type="PANTHER" id="PTHR32089">
    <property type="entry name" value="METHYL-ACCEPTING CHEMOTAXIS PROTEIN MCPB"/>
    <property type="match status" value="1"/>
</dbReference>
<feature type="coiled-coil region" evidence="12">
    <location>
        <begin position="561"/>
        <end position="588"/>
    </location>
</feature>
<evidence type="ECO:0000256" key="2">
    <source>
        <dbReference type="ARBA" id="ARBA00022475"/>
    </source>
</evidence>
<evidence type="ECO:0000256" key="12">
    <source>
        <dbReference type="SAM" id="Coils"/>
    </source>
</evidence>
<evidence type="ECO:0000256" key="5">
    <source>
        <dbReference type="ARBA" id="ARBA00022519"/>
    </source>
</evidence>
<keyword evidence="3" id="KW-0488">Methylation</keyword>
<dbReference type="SUPFAM" id="SSF58104">
    <property type="entry name" value="Methyl-accepting chemotaxis protein (MCP) signaling domain"/>
    <property type="match status" value="1"/>
</dbReference>
<evidence type="ECO:0000256" key="4">
    <source>
        <dbReference type="ARBA" id="ARBA00022500"/>
    </source>
</evidence>
<evidence type="ECO:0000259" key="13">
    <source>
        <dbReference type="PROSITE" id="PS50111"/>
    </source>
</evidence>
<dbReference type="InterPro" id="IPR004089">
    <property type="entry name" value="MCPsignal_dom"/>
</dbReference>
<keyword evidence="12" id="KW-0175">Coiled coil</keyword>
<dbReference type="PANTHER" id="PTHR32089:SF39">
    <property type="entry name" value="METHYL-ACCEPTING CHEMOTAXIS PROTEIN HLYB"/>
    <property type="match status" value="1"/>
</dbReference>
<accession>A0ABQ2WNQ7</accession>
<reference evidence="17" key="1">
    <citation type="journal article" date="2019" name="Int. J. Syst. Evol. Microbiol.">
        <title>The Global Catalogue of Microorganisms (GCM) 10K type strain sequencing project: providing services to taxonomists for standard genome sequencing and annotation.</title>
        <authorList>
            <consortium name="The Broad Institute Genomics Platform"/>
            <consortium name="The Broad Institute Genome Sequencing Center for Infectious Disease"/>
            <person name="Wu L."/>
            <person name="Ma J."/>
        </authorList>
    </citation>
    <scope>NUCLEOTIDE SEQUENCE [LARGE SCALE GENOMIC DNA]</scope>
    <source>
        <strain evidence="17">KCTC 23723</strain>
    </source>
</reference>
<dbReference type="Gene3D" id="3.30.450.20">
    <property type="entry name" value="PAS domain"/>
    <property type="match status" value="1"/>
</dbReference>
<keyword evidence="9 11" id="KW-0807">Transducer</keyword>
<sequence>MTFLKNLSVKQQLILSLVLATLLATALMGTLSYQQARNVVVERMLHHEMPALVKQVGQTLDTQILQMTTITQQLAENPYILTWAEQGFAASEEPMLLTQIRAVQRQLTLDAASWADRESARYWNQDGFLRALNQQDDAWFFAFRDSGQATNVSLFTEPNGRVRMFVNYQQLNGRGLSGIAVSLEQLVAYLNSVRIAESGLVYLIDQTGHVILHPDSSVLQKTLTDVVGASASQQLLQAGLASVVNDQVLLVSTPVTSAGWKVVAQVPVNEVLAPVQRIRDQVLLSGIILTLLAALAAWFVAQRLTRQLHEVAHSLQDIGQGQGDLRQRLAVKGAQEIQQISSGFNNFVANIRQLVAEVQQQNTLLLSSSAVVSENANNNKELAAEQRQRLSRIATAIEQLGATIAEVANHAKVAAEAARTTRGHADQGLAVIAETNKSIGELSGEVENIAKVVSTLAQNSDKIADILSVIRSISEQTNLLALNAAIEAARAGEQGRGFAVVADEVRHLAQRAAQSTNQIQQMIDQLASQSRHAVQASAAGQERARHGVIAMASASEALGRIVQGIRQLDELNQDVARATDEQAAVVQDISQSVHDSNQLIDESAAAAAQLANFSADLRQLSTTLQGLTTRFII</sequence>
<dbReference type="InterPro" id="IPR003660">
    <property type="entry name" value="HAMP_dom"/>
</dbReference>